<gene>
    <name evidence="4" type="ORF">EJN90_10720</name>
</gene>
<organism evidence="4 5">
    <name type="scientific">Jeotgalibaca ciconiae</name>
    <dbReference type="NCBI Taxonomy" id="2496265"/>
    <lineage>
        <taxon>Bacteria</taxon>
        <taxon>Bacillati</taxon>
        <taxon>Bacillota</taxon>
        <taxon>Bacilli</taxon>
        <taxon>Lactobacillales</taxon>
        <taxon>Carnobacteriaceae</taxon>
        <taxon>Jeotgalibaca</taxon>
    </lineage>
</organism>
<dbReference type="KEGG" id="jeh:EJN90_10720"/>
<dbReference type="PANTHER" id="PTHR46470:SF4">
    <property type="entry name" value="5-AMINO-6-(5-PHOSPHO-D-RIBITYLAMINO)URACIL PHOSPHATASE YIGB"/>
    <property type="match status" value="1"/>
</dbReference>
<dbReference type="EMBL" id="CP034465">
    <property type="protein sequence ID" value="AZP05071.1"/>
    <property type="molecule type" value="Genomic_DNA"/>
</dbReference>
<comment type="cofactor">
    <cofactor evidence="1">
        <name>Mg(2+)</name>
        <dbReference type="ChEBI" id="CHEBI:18420"/>
    </cofactor>
</comment>
<evidence type="ECO:0000256" key="1">
    <source>
        <dbReference type="ARBA" id="ARBA00001946"/>
    </source>
</evidence>
<dbReference type="NCBIfam" id="TIGR01668">
    <property type="entry name" value="YqeG_hyp_ppase"/>
    <property type="match status" value="1"/>
</dbReference>
<dbReference type="AlphaFoldDB" id="A0A3Q9BLA7"/>
<dbReference type="InterPro" id="IPR023214">
    <property type="entry name" value="HAD_sf"/>
</dbReference>
<dbReference type="PANTHER" id="PTHR46470">
    <property type="entry name" value="N-ACYLNEURAMINATE-9-PHOSPHATASE"/>
    <property type="match status" value="1"/>
</dbReference>
<dbReference type="InterPro" id="IPR006439">
    <property type="entry name" value="HAD-SF_hydro_IA"/>
</dbReference>
<reference evidence="5" key="1">
    <citation type="submission" date="2018-12" db="EMBL/GenBank/DDBJ databases">
        <title>Complete genome sequencing of Jeotgalibaca sp. H21T32.</title>
        <authorList>
            <person name="Bae J.-W."/>
            <person name="Lee S.-Y."/>
        </authorList>
    </citation>
    <scope>NUCLEOTIDE SEQUENCE [LARGE SCALE GENOMIC DNA]</scope>
    <source>
        <strain evidence="5">H21T32</strain>
    </source>
</reference>
<evidence type="ECO:0000256" key="2">
    <source>
        <dbReference type="ARBA" id="ARBA00022801"/>
    </source>
</evidence>
<dbReference type="Proteomes" id="UP000273326">
    <property type="component" value="Chromosome"/>
</dbReference>
<proteinExistence type="predicted"/>
<keyword evidence="2" id="KW-0378">Hydrolase</keyword>
<dbReference type="OrthoDB" id="9787572at2"/>
<dbReference type="NCBIfam" id="TIGR01549">
    <property type="entry name" value="HAD-SF-IA-v1"/>
    <property type="match status" value="1"/>
</dbReference>
<evidence type="ECO:0000313" key="5">
    <source>
        <dbReference type="Proteomes" id="UP000273326"/>
    </source>
</evidence>
<dbReference type="NCBIfam" id="TIGR01662">
    <property type="entry name" value="HAD-SF-IIIA"/>
    <property type="match status" value="1"/>
</dbReference>
<dbReference type="InterPro" id="IPR036412">
    <property type="entry name" value="HAD-like_sf"/>
</dbReference>
<keyword evidence="3" id="KW-0460">Magnesium</keyword>
<dbReference type="Gene3D" id="3.40.50.1000">
    <property type="entry name" value="HAD superfamily/HAD-like"/>
    <property type="match status" value="1"/>
</dbReference>
<dbReference type="InterPro" id="IPR051400">
    <property type="entry name" value="HAD-like_hydrolase"/>
</dbReference>
<dbReference type="CDD" id="cd16416">
    <property type="entry name" value="HAD_BsYqeG-like"/>
    <property type="match status" value="1"/>
</dbReference>
<dbReference type="InterPro" id="IPR010021">
    <property type="entry name" value="PGPP1/Gep4"/>
</dbReference>
<keyword evidence="5" id="KW-1185">Reference proteome</keyword>
<protein>
    <submittedName>
        <fullName evidence="4">YqeG family HAD IIIA-type phosphatase</fullName>
    </submittedName>
</protein>
<dbReference type="RefSeq" id="WP_126111097.1">
    <property type="nucleotide sequence ID" value="NZ_CP034465.1"/>
</dbReference>
<sequence length="175" mass="20269">MFKKFKPVWMVESVYQVSAEQLAKHQIKAVFCDLDNTLIAWNNPGGTEELLAWIEEMKLNDIPVTIISNNSGDRVQKVAEHLKLHYIPRALKPLKKGYLQAAEQIGVPLEDCVMIGDQLITDIFGANRIGLRTILVIPILNSDAWNTRINRFFERIIMKKLLKDDPNMRWRKRLE</sequence>
<dbReference type="GO" id="GO:0008962">
    <property type="term" value="F:phosphatidylglycerophosphatase activity"/>
    <property type="evidence" value="ECO:0007669"/>
    <property type="project" value="InterPro"/>
</dbReference>
<name>A0A3Q9BLA7_9LACT</name>
<evidence type="ECO:0000256" key="3">
    <source>
        <dbReference type="ARBA" id="ARBA00022842"/>
    </source>
</evidence>
<dbReference type="Pfam" id="PF13242">
    <property type="entry name" value="Hydrolase_like"/>
    <property type="match status" value="1"/>
</dbReference>
<accession>A0A3Q9BLA7</accession>
<evidence type="ECO:0000313" key="4">
    <source>
        <dbReference type="EMBL" id="AZP05071.1"/>
    </source>
</evidence>
<dbReference type="SUPFAM" id="SSF56784">
    <property type="entry name" value="HAD-like"/>
    <property type="match status" value="1"/>
</dbReference>
<dbReference type="InterPro" id="IPR006549">
    <property type="entry name" value="HAD-SF_hydro_IIIA"/>
</dbReference>
<dbReference type="GO" id="GO:0044281">
    <property type="term" value="P:small molecule metabolic process"/>
    <property type="evidence" value="ECO:0007669"/>
    <property type="project" value="UniProtKB-ARBA"/>
</dbReference>